<feature type="transmembrane region" description="Helical" evidence="1">
    <location>
        <begin position="35"/>
        <end position="54"/>
    </location>
</feature>
<feature type="transmembrane region" description="Helical" evidence="1">
    <location>
        <begin position="115"/>
        <end position="135"/>
    </location>
</feature>
<feature type="transmembrane region" description="Helical" evidence="1">
    <location>
        <begin position="6"/>
        <end position="23"/>
    </location>
</feature>
<dbReference type="RefSeq" id="WP_166524518.1">
    <property type="nucleotide sequence ID" value="NZ_JAAABI010000006.1"/>
</dbReference>
<keyword evidence="1" id="KW-0472">Membrane</keyword>
<comment type="caution">
    <text evidence="2">The sequence shown here is derived from an EMBL/GenBank/DDBJ whole genome shotgun (WGS) entry which is preliminary data.</text>
</comment>
<name>A0A964TE16_9FLAO</name>
<feature type="transmembrane region" description="Helical" evidence="1">
    <location>
        <begin position="142"/>
        <end position="164"/>
    </location>
</feature>
<dbReference type="EMBL" id="JAAABI010000006">
    <property type="protein sequence ID" value="NAY93107.1"/>
    <property type="molecule type" value="Genomic_DNA"/>
</dbReference>
<keyword evidence="3" id="KW-1185">Reference proteome</keyword>
<keyword evidence="1" id="KW-0812">Transmembrane</keyword>
<accession>A0A964TE16</accession>
<evidence type="ECO:0000313" key="3">
    <source>
        <dbReference type="Proteomes" id="UP000667650"/>
    </source>
</evidence>
<dbReference type="Proteomes" id="UP000667650">
    <property type="component" value="Unassembled WGS sequence"/>
</dbReference>
<gene>
    <name evidence="2" type="ORF">GTQ34_14405</name>
</gene>
<keyword evidence="1" id="KW-1133">Transmembrane helix</keyword>
<evidence type="ECO:0000313" key="2">
    <source>
        <dbReference type="EMBL" id="NAY93107.1"/>
    </source>
</evidence>
<sequence>MRIIITKILLFLLCLPSGGILLLKMYGVIQMHQSTYILFLPSLLLLIFTAGFLWYKKDGLLHVLLLGFLGGLVGTIGYDLIRIPFMLMGSRIFAPISMYGMWLTDATVSTSFSDLIGWLYHFSNGITFGIMYALFMKGRNMWWAVFYALLLETIFVISPFGKLFGLTGKPMALIAAYLGHVAYGYPLGKMVQNHQVSMETINFFRKGLLWFFSITLITTIVLWSISSKEINADPNFTLKNKKISPGIIRVDRGSMLYFQNQTSSEVTFLLPLLNEEIPVEPDGKSSRLLESFGIFHVLIQEDSAIKGVFILCEPVEQYK</sequence>
<proteinExistence type="predicted"/>
<feature type="transmembrane region" description="Helical" evidence="1">
    <location>
        <begin position="208"/>
        <end position="226"/>
    </location>
</feature>
<feature type="transmembrane region" description="Helical" evidence="1">
    <location>
        <begin position="170"/>
        <end position="187"/>
    </location>
</feature>
<protein>
    <submittedName>
        <fullName evidence="2">Uncharacterized protein</fullName>
    </submittedName>
</protein>
<reference evidence="2" key="1">
    <citation type="submission" date="2020-01" db="EMBL/GenBank/DDBJ databases">
        <title>Muricauda ochracea sp. nov., isolated from a tidal flat of Garorim bay in Korea.</title>
        <authorList>
            <person name="Kim D."/>
            <person name="Yoo Y."/>
            <person name="Kim J.-J."/>
        </authorList>
    </citation>
    <scope>NUCLEOTIDE SEQUENCE</scope>
    <source>
        <strain evidence="2">JGD-17</strain>
    </source>
</reference>
<feature type="transmembrane region" description="Helical" evidence="1">
    <location>
        <begin position="60"/>
        <end position="78"/>
    </location>
</feature>
<dbReference type="AlphaFoldDB" id="A0A964TE16"/>
<organism evidence="2 3">
    <name type="scientific">Flagellimonas ochracea</name>
    <dbReference type="NCBI Taxonomy" id="2696472"/>
    <lineage>
        <taxon>Bacteria</taxon>
        <taxon>Pseudomonadati</taxon>
        <taxon>Bacteroidota</taxon>
        <taxon>Flavobacteriia</taxon>
        <taxon>Flavobacteriales</taxon>
        <taxon>Flavobacteriaceae</taxon>
        <taxon>Flagellimonas</taxon>
    </lineage>
</organism>
<evidence type="ECO:0000256" key="1">
    <source>
        <dbReference type="SAM" id="Phobius"/>
    </source>
</evidence>